<keyword evidence="2" id="KW-1185">Reference proteome</keyword>
<evidence type="ECO:0000313" key="1">
    <source>
        <dbReference type="EMBL" id="KAK1140228.1"/>
    </source>
</evidence>
<sequence length="419" mass="46294">MSSSSFAVFVAGRMIEADHMWSFPPLRSWVGCLMLVPVFSGQNFAVPRDAVPEEVEVVLVADPRNNFWTGFRYLARSLPRAFAPSAIPKGFCFRRNVSDQASSKGPVEINDVESAGSLTSTAVSEDVVKSFDPIAKSKGRKKQLPRSRYQFRSPKYDRGPLHPHRPPPPSDPSSRLFVPGPFTLPRVEQTYQSTVASDILALCYVHTPPGFKPPPKSPRLRSWDDSSPYHKNRQLRGPRGGDVLRLLRKPITFNNVPELERITIHSYVKGAAQENSSWIHVAGMAVQAISNVRVSTFKSKTSVATWGIAPGRDTVAVKAELRGENMLHFFSKLVDVVLPKIKDWEGVKGTSGDSSGNITFGLDPESVALFPEIEVNYDMYPPKLIPGAHITIHTSAKTDKDARLLLSAMGVPFYGKLVD</sequence>
<keyword evidence="1" id="KW-0687">Ribonucleoprotein</keyword>
<dbReference type="EMBL" id="JAOPJF010000087">
    <property type="protein sequence ID" value="KAK1140228.1"/>
    <property type="molecule type" value="Genomic_DNA"/>
</dbReference>
<name>A0ACC3ARD5_9EURO</name>
<organism evidence="1 2">
    <name type="scientific">Aspergillus melleus</name>
    <dbReference type="NCBI Taxonomy" id="138277"/>
    <lineage>
        <taxon>Eukaryota</taxon>
        <taxon>Fungi</taxon>
        <taxon>Dikarya</taxon>
        <taxon>Ascomycota</taxon>
        <taxon>Pezizomycotina</taxon>
        <taxon>Eurotiomycetes</taxon>
        <taxon>Eurotiomycetidae</taxon>
        <taxon>Eurotiales</taxon>
        <taxon>Aspergillaceae</taxon>
        <taxon>Aspergillus</taxon>
        <taxon>Aspergillus subgen. Circumdati</taxon>
    </lineage>
</organism>
<proteinExistence type="predicted"/>
<gene>
    <name evidence="1" type="primary">mrpl7</name>
    <name evidence="1" type="ORF">N8T08_010525</name>
</gene>
<comment type="caution">
    <text evidence="1">The sequence shown here is derived from an EMBL/GenBank/DDBJ whole genome shotgun (WGS) entry which is preliminary data.</text>
</comment>
<keyword evidence="1" id="KW-0689">Ribosomal protein</keyword>
<dbReference type="Proteomes" id="UP001177260">
    <property type="component" value="Unassembled WGS sequence"/>
</dbReference>
<evidence type="ECO:0000313" key="2">
    <source>
        <dbReference type="Proteomes" id="UP001177260"/>
    </source>
</evidence>
<reference evidence="1 2" key="1">
    <citation type="journal article" date="2023" name="ACS Omega">
        <title>Identification of the Neoaspergillic Acid Biosynthesis Gene Cluster by Establishing an In Vitro CRISPR-Ribonucleoprotein Genetic System in Aspergillus melleus.</title>
        <authorList>
            <person name="Yuan B."/>
            <person name="Grau M.F."/>
            <person name="Murata R.M."/>
            <person name="Torok T."/>
            <person name="Venkateswaran K."/>
            <person name="Stajich J.E."/>
            <person name="Wang C.C.C."/>
        </authorList>
    </citation>
    <scope>NUCLEOTIDE SEQUENCE [LARGE SCALE GENOMIC DNA]</scope>
    <source>
        <strain evidence="1 2">IMV 1140</strain>
    </source>
</reference>
<accession>A0ACC3ARD5</accession>
<protein>
    <submittedName>
        <fullName evidence="1">54S ribosomal protein L7, mitochondrial</fullName>
    </submittedName>
</protein>